<dbReference type="OrthoDB" id="9787701at2"/>
<keyword evidence="4" id="KW-1185">Reference proteome</keyword>
<dbReference type="InterPro" id="IPR006311">
    <property type="entry name" value="TAT_signal"/>
</dbReference>
<dbReference type="PROSITE" id="PS51318">
    <property type="entry name" value="TAT"/>
    <property type="match status" value="1"/>
</dbReference>
<proteinExistence type="predicted"/>
<evidence type="ECO:0008006" key="5">
    <source>
        <dbReference type="Google" id="ProtNLM"/>
    </source>
</evidence>
<dbReference type="Gene3D" id="3.60.10.10">
    <property type="entry name" value="Endonuclease/exonuclease/phosphatase"/>
    <property type="match status" value="1"/>
</dbReference>
<reference evidence="3 4" key="1">
    <citation type="submission" date="2019-02" db="EMBL/GenBank/DDBJ databases">
        <title>Kribbella capetownensis sp. nov. and Kribbella speibonae sp. nov., isolated from soil.</title>
        <authorList>
            <person name="Curtis S.M."/>
            <person name="Norton I."/>
            <person name="Everest G.J."/>
            <person name="Meyers P.R."/>
        </authorList>
    </citation>
    <scope>NUCLEOTIDE SEQUENCE [LARGE SCALE GENOMIC DNA]</scope>
    <source>
        <strain evidence="3 4">NRRL B-24813</strain>
    </source>
</reference>
<dbReference type="SUPFAM" id="SSF56219">
    <property type="entry name" value="DNase I-like"/>
    <property type="match status" value="1"/>
</dbReference>
<accession>A0A4R0JPW0</accession>
<evidence type="ECO:0000256" key="2">
    <source>
        <dbReference type="SAM" id="SignalP"/>
    </source>
</evidence>
<dbReference type="InterPro" id="IPR036691">
    <property type="entry name" value="Endo/exonu/phosph_ase_sf"/>
</dbReference>
<feature type="region of interest" description="Disordered" evidence="1">
    <location>
        <begin position="361"/>
        <end position="385"/>
    </location>
</feature>
<feature type="chain" id="PRO_5020550172" description="Endonuclease/exonuclease/phosphatase domain-containing protein" evidence="2">
    <location>
        <begin position="31"/>
        <end position="401"/>
    </location>
</feature>
<evidence type="ECO:0000256" key="1">
    <source>
        <dbReference type="SAM" id="MobiDB-lite"/>
    </source>
</evidence>
<organism evidence="3 4">
    <name type="scientific">Kribbella pittospori</name>
    <dbReference type="NCBI Taxonomy" id="722689"/>
    <lineage>
        <taxon>Bacteria</taxon>
        <taxon>Bacillati</taxon>
        <taxon>Actinomycetota</taxon>
        <taxon>Actinomycetes</taxon>
        <taxon>Propionibacteriales</taxon>
        <taxon>Kribbellaceae</taxon>
        <taxon>Kribbella</taxon>
    </lineage>
</organism>
<evidence type="ECO:0000313" key="4">
    <source>
        <dbReference type="Proteomes" id="UP000291144"/>
    </source>
</evidence>
<sequence>MTTTRRRVMAVGCSIGLLLGPLGVAGPAQAQDPPAKPVTVMTRNIYLGADINRPVEAALRAAAQPGANQLTIVTALANATQVTRAIVDRTDFDVRGGLLADEIVDARPDLIGLQEVALWRHGPLQLNQVGVPNAGTVDYDFLQILLDDLAERGTPYVAASIANRADVESPSFTGSIAMPGGDPRDIRLTMRDVVLMRASSSLRTLDEGQDIYDVNLQVGVAGVAFNFDRGYQWVDVRAGAQRFRFVNTHLEAFSSDIALAQANELVEEATSPNRSTVFVCDCNSDPANSSIKPIDHVPHKAPYELITGAGGYTDLWKDSGRPTDLPGFDAGDTSGLNETVDEALPGSWTHRIDMVFGRTADGEALTTDRGQVTGRDGDPRDPATGLWPSDHAGVVMRVRGL</sequence>
<gene>
    <name evidence="3" type="ORF">E0H73_43735</name>
</gene>
<evidence type="ECO:0000313" key="3">
    <source>
        <dbReference type="EMBL" id="TCC46978.1"/>
    </source>
</evidence>
<dbReference type="RefSeq" id="WP_131366934.1">
    <property type="nucleotide sequence ID" value="NZ_SJKB01000032.1"/>
</dbReference>
<dbReference type="Proteomes" id="UP000291144">
    <property type="component" value="Unassembled WGS sequence"/>
</dbReference>
<protein>
    <recommendedName>
        <fullName evidence="5">Endonuclease/exonuclease/phosphatase domain-containing protein</fullName>
    </recommendedName>
</protein>
<dbReference type="AlphaFoldDB" id="A0A4R0JPW0"/>
<feature type="signal peptide" evidence="2">
    <location>
        <begin position="1"/>
        <end position="30"/>
    </location>
</feature>
<keyword evidence="2" id="KW-0732">Signal</keyword>
<comment type="caution">
    <text evidence="3">The sequence shown here is derived from an EMBL/GenBank/DDBJ whole genome shotgun (WGS) entry which is preliminary data.</text>
</comment>
<dbReference type="EMBL" id="SJKB01000032">
    <property type="protein sequence ID" value="TCC46978.1"/>
    <property type="molecule type" value="Genomic_DNA"/>
</dbReference>
<name>A0A4R0JPW0_9ACTN</name>